<evidence type="ECO:0008006" key="4">
    <source>
        <dbReference type="Google" id="ProtNLM"/>
    </source>
</evidence>
<keyword evidence="1" id="KW-0812">Transmembrane</keyword>
<feature type="transmembrane region" description="Helical" evidence="1">
    <location>
        <begin position="223"/>
        <end position="243"/>
    </location>
</feature>
<evidence type="ECO:0000256" key="1">
    <source>
        <dbReference type="SAM" id="Phobius"/>
    </source>
</evidence>
<dbReference type="RefSeq" id="WP_235703424.1">
    <property type="nucleotide sequence ID" value="NZ_JAKGBZ010000008.1"/>
</dbReference>
<dbReference type="Gene3D" id="1.20.1250.20">
    <property type="entry name" value="MFS general substrate transporter like domains"/>
    <property type="match status" value="1"/>
</dbReference>
<reference evidence="2 3" key="1">
    <citation type="submission" date="2022-01" db="EMBL/GenBank/DDBJ databases">
        <authorList>
            <person name="Won M."/>
            <person name="Kim S.-J."/>
            <person name="Kwon S.-W."/>
        </authorList>
    </citation>
    <scope>NUCLEOTIDE SEQUENCE [LARGE SCALE GENOMIC DNA]</scope>
    <source>
        <strain evidence="2 3">KCTC 23505</strain>
    </source>
</reference>
<feature type="transmembrane region" description="Helical" evidence="1">
    <location>
        <begin position="143"/>
        <end position="162"/>
    </location>
</feature>
<keyword evidence="1" id="KW-0472">Membrane</keyword>
<proteinExistence type="predicted"/>
<dbReference type="EMBL" id="JAKGBZ010000008">
    <property type="protein sequence ID" value="MCF3946188.1"/>
    <property type="molecule type" value="Genomic_DNA"/>
</dbReference>
<feature type="transmembrane region" description="Helical" evidence="1">
    <location>
        <begin position="42"/>
        <end position="64"/>
    </location>
</feature>
<feature type="transmembrane region" description="Helical" evidence="1">
    <location>
        <begin position="314"/>
        <end position="339"/>
    </location>
</feature>
<feature type="transmembrane region" description="Helical" evidence="1">
    <location>
        <begin position="103"/>
        <end position="122"/>
    </location>
</feature>
<accession>A0ABS9DVM6</accession>
<feature type="transmembrane region" description="Helical" evidence="1">
    <location>
        <begin position="383"/>
        <end position="405"/>
    </location>
</feature>
<dbReference type="SUPFAM" id="SSF103473">
    <property type="entry name" value="MFS general substrate transporter"/>
    <property type="match status" value="1"/>
</dbReference>
<feature type="transmembrane region" description="Helical" evidence="1">
    <location>
        <begin position="249"/>
        <end position="267"/>
    </location>
</feature>
<keyword evidence="1" id="KW-1133">Transmembrane helix</keyword>
<feature type="transmembrane region" description="Helical" evidence="1">
    <location>
        <begin position="360"/>
        <end position="377"/>
    </location>
</feature>
<sequence length="415" mass="44109">MRQRSWQLAAYALLNLGFFFFDTALGLFDVATYGYFTARHVAPVLFALDFVMVSVPMLLGGWLAHLLNRRFGVRRVIGLGYAVATGGFLLLYLSGLYRIPACLLIVSLLLGVLLSAILPALSRFIRDVFGAGSGAVLALKLDALFMAVGMVAGVGFGTVWFNREGIGVFFPLATSCFGLAGAIHVASLFFPGVLRDYAGPEAPARWSAALATARRAETKWRSLMLQPASNLVIVPLMVGLPAFAETRHYRVLPMLGAIAAPIIVLAARRTGMLTGRLVVPERLLRRMIATRGAALWPMAGFLLLYGIAFRAGSLPAVFALVFCAHVLSNIVAGAVFYGVQTEFPEGETAGASALQSQLSTGAWVIAAVLASVVMAVLPPEATVGLSAIGLVLAFVVLRGSGMSGFQRRAESPISK</sequence>
<feature type="transmembrane region" description="Helical" evidence="1">
    <location>
        <begin position="168"/>
        <end position="190"/>
    </location>
</feature>
<dbReference type="InterPro" id="IPR036259">
    <property type="entry name" value="MFS_trans_sf"/>
</dbReference>
<feature type="transmembrane region" description="Helical" evidence="1">
    <location>
        <begin position="288"/>
        <end position="308"/>
    </location>
</feature>
<keyword evidence="3" id="KW-1185">Reference proteome</keyword>
<gene>
    <name evidence="2" type="ORF">L2A60_05765</name>
</gene>
<evidence type="ECO:0000313" key="3">
    <source>
        <dbReference type="Proteomes" id="UP001521209"/>
    </source>
</evidence>
<evidence type="ECO:0000313" key="2">
    <source>
        <dbReference type="EMBL" id="MCF3946188.1"/>
    </source>
</evidence>
<feature type="transmembrane region" description="Helical" evidence="1">
    <location>
        <begin position="76"/>
        <end position="97"/>
    </location>
</feature>
<feature type="transmembrane region" description="Helical" evidence="1">
    <location>
        <begin position="12"/>
        <end position="36"/>
    </location>
</feature>
<name>A0ABS9DVM6_9PROT</name>
<protein>
    <recommendedName>
        <fullName evidence="4">Major facilitator transporter</fullName>
    </recommendedName>
</protein>
<comment type="caution">
    <text evidence="2">The sequence shown here is derived from an EMBL/GenBank/DDBJ whole genome shotgun (WGS) entry which is preliminary data.</text>
</comment>
<dbReference type="Proteomes" id="UP001521209">
    <property type="component" value="Unassembled WGS sequence"/>
</dbReference>
<organism evidence="2 3">
    <name type="scientific">Acidiphilium iwatense</name>
    <dbReference type="NCBI Taxonomy" id="768198"/>
    <lineage>
        <taxon>Bacteria</taxon>
        <taxon>Pseudomonadati</taxon>
        <taxon>Pseudomonadota</taxon>
        <taxon>Alphaproteobacteria</taxon>
        <taxon>Acetobacterales</taxon>
        <taxon>Acidocellaceae</taxon>
        <taxon>Acidiphilium</taxon>
    </lineage>
</organism>